<dbReference type="AlphaFoldDB" id="A0A1I6HE17"/>
<feature type="transmembrane region" description="Helical" evidence="1">
    <location>
        <begin position="104"/>
        <end position="122"/>
    </location>
</feature>
<reference evidence="2 3" key="1">
    <citation type="submission" date="2016-10" db="EMBL/GenBank/DDBJ databases">
        <authorList>
            <person name="de Groot N.N."/>
        </authorList>
    </citation>
    <scope>NUCLEOTIDE SEQUENCE [LARGE SCALE GENOMIC DNA]</scope>
    <source>
        <strain evidence="2 3">DSM 21019</strain>
    </source>
</reference>
<feature type="transmembrane region" description="Helical" evidence="1">
    <location>
        <begin position="37"/>
        <end position="55"/>
    </location>
</feature>
<proteinExistence type="predicted"/>
<organism evidence="2 3">
    <name type="scientific">Robiginitalea myxolifaciens</name>
    <dbReference type="NCBI Taxonomy" id="400055"/>
    <lineage>
        <taxon>Bacteria</taxon>
        <taxon>Pseudomonadati</taxon>
        <taxon>Bacteroidota</taxon>
        <taxon>Flavobacteriia</taxon>
        <taxon>Flavobacteriales</taxon>
        <taxon>Flavobacteriaceae</taxon>
        <taxon>Robiginitalea</taxon>
    </lineage>
</organism>
<evidence type="ECO:0000313" key="3">
    <source>
        <dbReference type="Proteomes" id="UP000199534"/>
    </source>
</evidence>
<sequence>MELLLGVLEYSFIPAYGITLLLAVFRFPKYFDTPLKYFPVIVCYTLVTEMLGYFIRKYDEYDLFLSEIYATYNVLIYNIYNIIFYLYWFYVFESYLTNSGFRKFRIGAIVLFSLTAAINPFFQKFGLEPQFYTYVVGGIVLLIYIVSYLYERYRSSGALFQKDDLLSWLALGLFSFYAGYLPIKIARLFRAMEGLRSEPRYFRNITLLLIVLMYTLFCIGLWKMRKMRYVKSAQEQGGNR</sequence>
<keyword evidence="3" id="KW-1185">Reference proteome</keyword>
<feature type="transmembrane region" description="Helical" evidence="1">
    <location>
        <begin position="201"/>
        <end position="222"/>
    </location>
</feature>
<dbReference type="STRING" id="400055.SAMN04490243_2628"/>
<dbReference type="RefSeq" id="WP_092983006.1">
    <property type="nucleotide sequence ID" value="NZ_FOYQ01000002.1"/>
</dbReference>
<gene>
    <name evidence="2" type="ORF">SAMN04490243_2628</name>
</gene>
<feature type="transmembrane region" description="Helical" evidence="1">
    <location>
        <begin position="134"/>
        <end position="153"/>
    </location>
</feature>
<dbReference type="OrthoDB" id="1435288at2"/>
<keyword evidence="1" id="KW-0812">Transmembrane</keyword>
<keyword evidence="1" id="KW-1133">Transmembrane helix</keyword>
<keyword evidence="1" id="KW-0472">Membrane</keyword>
<feature type="transmembrane region" description="Helical" evidence="1">
    <location>
        <begin position="165"/>
        <end position="181"/>
    </location>
</feature>
<dbReference type="Proteomes" id="UP000199534">
    <property type="component" value="Unassembled WGS sequence"/>
</dbReference>
<feature type="transmembrane region" description="Helical" evidence="1">
    <location>
        <begin position="6"/>
        <end position="25"/>
    </location>
</feature>
<accession>A0A1I6HE17</accession>
<name>A0A1I6HE17_9FLAO</name>
<protein>
    <submittedName>
        <fullName evidence="2">Uncharacterized protein</fullName>
    </submittedName>
</protein>
<feature type="transmembrane region" description="Helical" evidence="1">
    <location>
        <begin position="75"/>
        <end position="92"/>
    </location>
</feature>
<evidence type="ECO:0000256" key="1">
    <source>
        <dbReference type="SAM" id="Phobius"/>
    </source>
</evidence>
<dbReference type="EMBL" id="FOYQ01000002">
    <property type="protein sequence ID" value="SFR52736.1"/>
    <property type="molecule type" value="Genomic_DNA"/>
</dbReference>
<evidence type="ECO:0000313" key="2">
    <source>
        <dbReference type="EMBL" id="SFR52736.1"/>
    </source>
</evidence>